<keyword evidence="2" id="KW-1185">Reference proteome</keyword>
<dbReference type="EMBL" id="MF327569">
    <property type="protein sequence ID" value="ASH99171.1"/>
    <property type="molecule type" value="Genomic_DNA"/>
</dbReference>
<evidence type="ECO:0000313" key="2">
    <source>
        <dbReference type="Proteomes" id="UP000267391"/>
    </source>
</evidence>
<dbReference type="KEGG" id="vg:80521895"/>
<dbReference type="Proteomes" id="UP000267391">
    <property type="component" value="Segment"/>
</dbReference>
<dbReference type="RefSeq" id="YP_010784638.1">
    <property type="nucleotide sequence ID" value="NC_075331.1"/>
</dbReference>
<accession>A0A220IGQ3</accession>
<organism evidence="1 2">
    <name type="scientific">Giant panda associated gemycircularvirus</name>
    <dbReference type="NCBI Taxonomy" id="2016461"/>
    <lineage>
        <taxon>Viruses</taxon>
        <taxon>Monodnaviria</taxon>
        <taxon>Shotokuvirae</taxon>
        <taxon>Cressdnaviricota</taxon>
        <taxon>Repensiviricetes</taxon>
        <taxon>Geplafuvirales</taxon>
        <taxon>Genomoviridae</taxon>
        <taxon>Gemycircularvirus</taxon>
    </lineage>
</organism>
<evidence type="ECO:0000313" key="1">
    <source>
        <dbReference type="EMBL" id="ASH99171.1"/>
    </source>
</evidence>
<dbReference type="GeneID" id="80521895"/>
<sequence length="220" mass="24737">MANQNWTPTELLRFLETLELNALSHASVTQRVTDFTYMCFAASNGAFAVERLMYSMSTVTTRMLSQVERMRLEATIMRLRMAKLSLEVSNGRAELAAEEALLELRMNGQKSQLRILLRNFGDFARSWILNLWCAISQPSPDLSNGDFDLSRYPTLHPMEYLTLPVMNLSRNGEITFCLEETQVSSGLRPAGLVGLAPPGPLPEGPTPRWCRDTPFCPTLC</sequence>
<reference evidence="1 2" key="1">
    <citation type="journal article" date="2017" name="Microbiome">
        <title>Virome comparisons in wild-diseased and healthy captive giant pandas.</title>
        <authorList>
            <person name="Zhang W."/>
            <person name="Yang S."/>
            <person name="Shan T."/>
            <person name="Hou R."/>
            <person name="Liu Z."/>
            <person name="Li W."/>
            <person name="Guo L."/>
            <person name="Wang Y."/>
            <person name="Chen P."/>
            <person name="Wang X."/>
            <person name="Feng F."/>
            <person name="Wang H."/>
            <person name="Chen C."/>
            <person name="Shen Q."/>
            <person name="Zhou C."/>
            <person name="Hua X."/>
            <person name="Cui L."/>
            <person name="Deng X."/>
            <person name="Zhang Z."/>
            <person name="Qi D."/>
            <person name="Delwart E."/>
        </authorList>
    </citation>
    <scope>NUCLEOTIDE SEQUENCE [LARGE SCALE GENOMIC DNA]</scope>
    <source>
        <strain evidence="2">gpge012</strain>
    </source>
</reference>
<protein>
    <submittedName>
        <fullName evidence="1">Putative ORF3 protein</fullName>
    </submittedName>
</protein>
<name>A0A220IGQ3_9VIRU</name>
<proteinExistence type="predicted"/>